<comment type="caution">
    <text evidence="1">The sequence shown here is derived from an EMBL/GenBank/DDBJ whole genome shotgun (WGS) entry which is preliminary data.</text>
</comment>
<accession>A0ACC0G2T5</accession>
<evidence type="ECO:0000313" key="1">
    <source>
        <dbReference type="EMBL" id="KAI7995411.1"/>
    </source>
</evidence>
<sequence>MFMMFFLKQHQVDSALMYMEAALGHPKSESVDKVLKYFEEEKNVDGAEALCKMLKKVNCLDSKAYDSLLRTYIAAGKPAPDMRIRIEADGIEVNSEFENLLETVCPK</sequence>
<dbReference type="Proteomes" id="UP001060215">
    <property type="component" value="Chromosome 12"/>
</dbReference>
<proteinExistence type="predicted"/>
<evidence type="ECO:0000313" key="2">
    <source>
        <dbReference type="Proteomes" id="UP001060215"/>
    </source>
</evidence>
<keyword evidence="2" id="KW-1185">Reference proteome</keyword>
<name>A0ACC0G2T5_9ERIC</name>
<protein>
    <submittedName>
        <fullName evidence="1">Pentatricopeptide repeat-containing protein</fullName>
    </submittedName>
</protein>
<gene>
    <name evidence="1" type="ORF">LOK49_LG11G00869</name>
</gene>
<reference evidence="1 2" key="1">
    <citation type="journal article" date="2022" name="Plant J.">
        <title>Chromosome-level genome of Camellia lanceoleosa provides a valuable resource for understanding genome evolution and self-incompatibility.</title>
        <authorList>
            <person name="Gong W."/>
            <person name="Xiao S."/>
            <person name="Wang L."/>
            <person name="Liao Z."/>
            <person name="Chang Y."/>
            <person name="Mo W."/>
            <person name="Hu G."/>
            <person name="Li W."/>
            <person name="Zhao G."/>
            <person name="Zhu H."/>
            <person name="Hu X."/>
            <person name="Ji K."/>
            <person name="Xiang X."/>
            <person name="Song Q."/>
            <person name="Yuan D."/>
            <person name="Jin S."/>
            <person name="Zhang L."/>
        </authorList>
    </citation>
    <scope>NUCLEOTIDE SEQUENCE [LARGE SCALE GENOMIC DNA]</scope>
    <source>
        <strain evidence="1">SQ_2022a</strain>
    </source>
</reference>
<organism evidence="1 2">
    <name type="scientific">Camellia lanceoleosa</name>
    <dbReference type="NCBI Taxonomy" id="1840588"/>
    <lineage>
        <taxon>Eukaryota</taxon>
        <taxon>Viridiplantae</taxon>
        <taxon>Streptophyta</taxon>
        <taxon>Embryophyta</taxon>
        <taxon>Tracheophyta</taxon>
        <taxon>Spermatophyta</taxon>
        <taxon>Magnoliopsida</taxon>
        <taxon>eudicotyledons</taxon>
        <taxon>Gunneridae</taxon>
        <taxon>Pentapetalae</taxon>
        <taxon>asterids</taxon>
        <taxon>Ericales</taxon>
        <taxon>Theaceae</taxon>
        <taxon>Camellia</taxon>
    </lineage>
</organism>
<dbReference type="EMBL" id="CM045769">
    <property type="protein sequence ID" value="KAI7995411.1"/>
    <property type="molecule type" value="Genomic_DNA"/>
</dbReference>